<dbReference type="EMBL" id="LAVV01006881">
    <property type="protein sequence ID" value="KNZ57932.1"/>
    <property type="molecule type" value="Genomic_DNA"/>
</dbReference>
<accession>A0A0L6VBK8</accession>
<sequence length="91" mass="10081">MFCSSHLKKVFNHLNFYNILSAAPKWNKYCSDLEQKQKTADSKKHKQMPSTSEAPLSIPSTPAPSSKPGEALDQLSGDTLLLNTSQQTMVI</sequence>
<feature type="compositionally biased region" description="Polar residues" evidence="1">
    <location>
        <begin position="48"/>
        <end position="64"/>
    </location>
</feature>
<dbReference type="AlphaFoldDB" id="A0A0L6VBK8"/>
<protein>
    <recommendedName>
        <fullName evidence="2">No apical meristem-associated C-terminal domain-containing protein</fullName>
    </recommendedName>
</protein>
<dbReference type="Pfam" id="PF14303">
    <property type="entry name" value="NAM-associated"/>
    <property type="match status" value="1"/>
</dbReference>
<dbReference type="InterPro" id="IPR029466">
    <property type="entry name" value="NAM-associated_C"/>
</dbReference>
<evidence type="ECO:0000313" key="3">
    <source>
        <dbReference type="EMBL" id="KNZ57932.1"/>
    </source>
</evidence>
<dbReference type="Proteomes" id="UP000037035">
    <property type="component" value="Unassembled WGS sequence"/>
</dbReference>
<keyword evidence="4" id="KW-1185">Reference proteome</keyword>
<feature type="region of interest" description="Disordered" evidence="1">
    <location>
        <begin position="36"/>
        <end position="91"/>
    </location>
</feature>
<feature type="compositionally biased region" description="Polar residues" evidence="1">
    <location>
        <begin position="81"/>
        <end position="91"/>
    </location>
</feature>
<name>A0A0L6VBK8_9BASI</name>
<evidence type="ECO:0000259" key="2">
    <source>
        <dbReference type="Pfam" id="PF14303"/>
    </source>
</evidence>
<evidence type="ECO:0000256" key="1">
    <source>
        <dbReference type="SAM" id="MobiDB-lite"/>
    </source>
</evidence>
<reference evidence="3 4" key="1">
    <citation type="submission" date="2015-08" db="EMBL/GenBank/DDBJ databases">
        <title>Next Generation Sequencing and Analysis of the Genome of Puccinia sorghi L Schw, the Causal Agent of Maize Common Rust.</title>
        <authorList>
            <person name="Rochi L."/>
            <person name="Burguener G."/>
            <person name="Darino M."/>
            <person name="Turjanski A."/>
            <person name="Kreff E."/>
            <person name="Dieguez M.J."/>
            <person name="Sacco F."/>
        </authorList>
    </citation>
    <scope>NUCLEOTIDE SEQUENCE [LARGE SCALE GENOMIC DNA]</scope>
    <source>
        <strain evidence="3 4">RO10H11247</strain>
    </source>
</reference>
<feature type="domain" description="No apical meristem-associated C-terminal" evidence="2">
    <location>
        <begin position="9"/>
        <end position="68"/>
    </location>
</feature>
<dbReference type="VEuPathDB" id="FungiDB:VP01_2039g5"/>
<gene>
    <name evidence="3" type="ORF">VP01_2039g5</name>
</gene>
<evidence type="ECO:0000313" key="4">
    <source>
        <dbReference type="Proteomes" id="UP000037035"/>
    </source>
</evidence>
<comment type="caution">
    <text evidence="3">The sequence shown here is derived from an EMBL/GenBank/DDBJ whole genome shotgun (WGS) entry which is preliminary data.</text>
</comment>
<proteinExistence type="predicted"/>
<organism evidence="3 4">
    <name type="scientific">Puccinia sorghi</name>
    <dbReference type="NCBI Taxonomy" id="27349"/>
    <lineage>
        <taxon>Eukaryota</taxon>
        <taxon>Fungi</taxon>
        <taxon>Dikarya</taxon>
        <taxon>Basidiomycota</taxon>
        <taxon>Pucciniomycotina</taxon>
        <taxon>Pucciniomycetes</taxon>
        <taxon>Pucciniales</taxon>
        <taxon>Pucciniaceae</taxon>
        <taxon>Puccinia</taxon>
    </lineage>
</organism>